<dbReference type="PANTHER" id="PTHR24220">
    <property type="entry name" value="IMPORT ATP-BINDING PROTEIN"/>
    <property type="match status" value="1"/>
</dbReference>
<dbReference type="GO" id="GO:0022857">
    <property type="term" value="F:transmembrane transporter activity"/>
    <property type="evidence" value="ECO:0007669"/>
    <property type="project" value="TreeGrafter"/>
</dbReference>
<protein>
    <submittedName>
        <fullName evidence="4">Putative ABC transport system ATP-binding protein</fullName>
    </submittedName>
</protein>
<dbReference type="InterPro" id="IPR003593">
    <property type="entry name" value="AAA+_ATPase"/>
</dbReference>
<dbReference type="GO" id="GO:0005886">
    <property type="term" value="C:plasma membrane"/>
    <property type="evidence" value="ECO:0007669"/>
    <property type="project" value="TreeGrafter"/>
</dbReference>
<evidence type="ECO:0000313" key="5">
    <source>
        <dbReference type="Proteomes" id="UP000182429"/>
    </source>
</evidence>
<dbReference type="InterPro" id="IPR003439">
    <property type="entry name" value="ABC_transporter-like_ATP-bd"/>
</dbReference>
<dbReference type="EMBL" id="FNNF01000012">
    <property type="protein sequence ID" value="SDW39287.1"/>
    <property type="molecule type" value="Genomic_DNA"/>
</dbReference>
<dbReference type="AlphaFoldDB" id="A0A1H2T693"/>
<evidence type="ECO:0000256" key="2">
    <source>
        <dbReference type="ARBA" id="ARBA00022840"/>
    </source>
</evidence>
<name>A0A1H2T693_9FIRM</name>
<proteinExistence type="predicted"/>
<dbReference type="eggNOG" id="COG1101">
    <property type="taxonomic scope" value="Bacteria"/>
</dbReference>
<dbReference type="STRING" id="1630.SAMN05216514_10697"/>
<reference evidence="4 5" key="1">
    <citation type="submission" date="2016-10" db="EMBL/GenBank/DDBJ databases">
        <authorList>
            <person name="de Groot N.N."/>
        </authorList>
    </citation>
    <scope>NUCLEOTIDE SEQUENCE [LARGE SCALE GENOMIC DNA]</scope>
    <source>
        <strain evidence="4 5">S3b</strain>
    </source>
</reference>
<sequence length="261" mass="29169">MLKIKDLTVIFNEGTINEKKALDHIDLTVNEGDFITIIGSNGAGKSTLFQSISGAVDITGGSVILNDHDITDTKEYIRSRHIGRLFQDPLKGTAPSMTIEENLALSFSRGKHFSLRPVTHKYRKYFIDALKELDIGLENRLDTKVGTLSGGQRQALTLLMATLVTPQLLLLDEHTAALDPGTSKKVLALSEKIAKENHITTMMITHNMEDALRYGNRILIMKDGKIISDISEDEKKNMNVEDLIRVFTQSSEMNDRMLLRD</sequence>
<gene>
    <name evidence="4" type="ORF">SAMN04487759_11241</name>
</gene>
<dbReference type="SMART" id="SM00382">
    <property type="entry name" value="AAA"/>
    <property type="match status" value="1"/>
</dbReference>
<evidence type="ECO:0000259" key="3">
    <source>
        <dbReference type="PROSITE" id="PS50893"/>
    </source>
</evidence>
<organism evidence="4 5">
    <name type="scientific">Kandleria vitulina</name>
    <dbReference type="NCBI Taxonomy" id="1630"/>
    <lineage>
        <taxon>Bacteria</taxon>
        <taxon>Bacillati</taxon>
        <taxon>Bacillota</taxon>
        <taxon>Erysipelotrichia</taxon>
        <taxon>Erysipelotrichales</taxon>
        <taxon>Coprobacillaceae</taxon>
        <taxon>Kandleria</taxon>
    </lineage>
</organism>
<dbReference type="PROSITE" id="PS00211">
    <property type="entry name" value="ABC_TRANSPORTER_1"/>
    <property type="match status" value="1"/>
</dbReference>
<dbReference type="InterPro" id="IPR015854">
    <property type="entry name" value="ABC_transpr_LolD-like"/>
</dbReference>
<dbReference type="InterPro" id="IPR027417">
    <property type="entry name" value="P-loop_NTPase"/>
</dbReference>
<dbReference type="Pfam" id="PF00005">
    <property type="entry name" value="ABC_tran"/>
    <property type="match status" value="1"/>
</dbReference>
<feature type="domain" description="ABC transporter" evidence="3">
    <location>
        <begin position="2"/>
        <end position="248"/>
    </location>
</feature>
<dbReference type="PROSITE" id="PS50893">
    <property type="entry name" value="ABC_TRANSPORTER_2"/>
    <property type="match status" value="1"/>
</dbReference>
<dbReference type="GO" id="GO:0016887">
    <property type="term" value="F:ATP hydrolysis activity"/>
    <property type="evidence" value="ECO:0007669"/>
    <property type="project" value="InterPro"/>
</dbReference>
<dbReference type="InterPro" id="IPR017871">
    <property type="entry name" value="ABC_transporter-like_CS"/>
</dbReference>
<keyword evidence="1" id="KW-0547">Nucleotide-binding</keyword>
<dbReference type="OrthoDB" id="9776369at2"/>
<dbReference type="SUPFAM" id="SSF52540">
    <property type="entry name" value="P-loop containing nucleoside triphosphate hydrolases"/>
    <property type="match status" value="1"/>
</dbReference>
<dbReference type="GO" id="GO:0005524">
    <property type="term" value="F:ATP binding"/>
    <property type="evidence" value="ECO:0007669"/>
    <property type="project" value="UniProtKB-KW"/>
</dbReference>
<accession>A0A1H2T693</accession>
<dbReference type="Gene3D" id="3.40.50.300">
    <property type="entry name" value="P-loop containing nucleotide triphosphate hydrolases"/>
    <property type="match status" value="1"/>
</dbReference>
<keyword evidence="2 4" id="KW-0067">ATP-binding</keyword>
<dbReference type="PANTHER" id="PTHR24220:SF692">
    <property type="entry name" value="ABC TRANSPORTER DOMAIN-CONTAINING PROTEIN"/>
    <property type="match status" value="1"/>
</dbReference>
<evidence type="ECO:0000313" key="4">
    <source>
        <dbReference type="EMBL" id="SDW39287.1"/>
    </source>
</evidence>
<dbReference type="RefSeq" id="WP_074686226.1">
    <property type="nucleotide sequence ID" value="NZ_FNNF01000012.1"/>
</dbReference>
<dbReference type="Proteomes" id="UP000182429">
    <property type="component" value="Unassembled WGS sequence"/>
</dbReference>
<evidence type="ECO:0000256" key="1">
    <source>
        <dbReference type="ARBA" id="ARBA00022741"/>
    </source>
</evidence>